<proteinExistence type="predicted"/>
<dbReference type="EMBL" id="AMZH03018655">
    <property type="protein sequence ID" value="RRT41346.1"/>
    <property type="molecule type" value="Genomic_DNA"/>
</dbReference>
<evidence type="ECO:0000313" key="2">
    <source>
        <dbReference type="Proteomes" id="UP000287651"/>
    </source>
</evidence>
<dbReference type="AlphaFoldDB" id="A0A426XPC7"/>
<protein>
    <submittedName>
        <fullName evidence="1">Uncharacterized protein</fullName>
    </submittedName>
</protein>
<comment type="caution">
    <text evidence="1">The sequence shown here is derived from an EMBL/GenBank/DDBJ whole genome shotgun (WGS) entry which is preliminary data.</text>
</comment>
<accession>A0A426XPC7</accession>
<gene>
    <name evidence="1" type="ORF">B296_00039542</name>
</gene>
<dbReference type="Proteomes" id="UP000287651">
    <property type="component" value="Unassembled WGS sequence"/>
</dbReference>
<reference evidence="1 2" key="1">
    <citation type="journal article" date="2014" name="Agronomy (Basel)">
        <title>A Draft Genome Sequence for Ensete ventricosum, the Drought-Tolerant Tree Against Hunger.</title>
        <authorList>
            <person name="Harrison J."/>
            <person name="Moore K.A."/>
            <person name="Paszkiewicz K."/>
            <person name="Jones T."/>
            <person name="Grant M."/>
            <person name="Ambacheew D."/>
            <person name="Muzemil S."/>
            <person name="Studholme D.J."/>
        </authorList>
    </citation>
    <scope>NUCLEOTIDE SEQUENCE [LARGE SCALE GENOMIC DNA]</scope>
</reference>
<name>A0A426XPC7_ENSVE</name>
<evidence type="ECO:0000313" key="1">
    <source>
        <dbReference type="EMBL" id="RRT41346.1"/>
    </source>
</evidence>
<organism evidence="1 2">
    <name type="scientific">Ensete ventricosum</name>
    <name type="common">Abyssinian banana</name>
    <name type="synonym">Musa ensete</name>
    <dbReference type="NCBI Taxonomy" id="4639"/>
    <lineage>
        <taxon>Eukaryota</taxon>
        <taxon>Viridiplantae</taxon>
        <taxon>Streptophyta</taxon>
        <taxon>Embryophyta</taxon>
        <taxon>Tracheophyta</taxon>
        <taxon>Spermatophyta</taxon>
        <taxon>Magnoliopsida</taxon>
        <taxon>Liliopsida</taxon>
        <taxon>Zingiberales</taxon>
        <taxon>Musaceae</taxon>
        <taxon>Ensete</taxon>
    </lineage>
</organism>
<sequence>MNEGLRCIYIPWRIRKLWCHFTTERSSHITSKLVTSFYARPRSPEANLLHVLGDGLLHPLGSFAVLLSQCLLGHLCLGPSCFKIVRNIDQLIPQQLIPCLGLHQLPSRFPKMLFKFSKFGLQPTDLCFQVASPLLERCNNYGSRSILELLDLAVKVSDHVPHITDHPTRIMDPIDQGHGVVLSAWNGLSLVHAWVWHKSRIDLGQIVFFDELMPREVASALPRVFPTVDPSPRETSSDVLPELQVF</sequence>